<gene>
    <name evidence="5" type="ordered locus">Calag_1397</name>
</gene>
<dbReference type="GO" id="GO:0016788">
    <property type="term" value="F:hydrolase activity, acting on ester bonds"/>
    <property type="evidence" value="ECO:0007669"/>
    <property type="project" value="InterPro"/>
</dbReference>
<dbReference type="AlphaFoldDB" id="L0ADJ7"/>
<dbReference type="eggNOG" id="arCOG00891">
    <property type="taxonomic scope" value="Archaea"/>
</dbReference>
<dbReference type="PIRSF" id="PIRSF005902">
    <property type="entry name" value="DNase_TatD"/>
    <property type="match status" value="1"/>
</dbReference>
<evidence type="ECO:0000313" key="6">
    <source>
        <dbReference type="Proteomes" id="UP000010469"/>
    </source>
</evidence>
<evidence type="ECO:0000256" key="1">
    <source>
        <dbReference type="ARBA" id="ARBA00009275"/>
    </source>
</evidence>
<dbReference type="STRING" id="1056495.Calag_1397"/>
<dbReference type="InterPro" id="IPR001130">
    <property type="entry name" value="TatD-like"/>
</dbReference>
<feature type="binding site" evidence="4">
    <location>
        <position position="9"/>
    </location>
    <ligand>
        <name>a divalent metal cation</name>
        <dbReference type="ChEBI" id="CHEBI:60240"/>
        <label>1</label>
    </ligand>
</feature>
<dbReference type="OrthoDB" id="26412at2157"/>
<feature type="binding site" evidence="4">
    <location>
        <position position="148"/>
    </location>
    <ligand>
        <name>a divalent metal cation</name>
        <dbReference type="ChEBI" id="CHEBI:60240"/>
        <label>2</label>
    </ligand>
</feature>
<dbReference type="RefSeq" id="WP_015233002.1">
    <property type="nucleotide sequence ID" value="NC_019791.1"/>
</dbReference>
<keyword evidence="3" id="KW-0378">Hydrolase</keyword>
<dbReference type="SUPFAM" id="SSF51556">
    <property type="entry name" value="Metallo-dependent hydrolases"/>
    <property type="match status" value="1"/>
</dbReference>
<evidence type="ECO:0000256" key="4">
    <source>
        <dbReference type="PIRSR" id="PIRSR005902-1"/>
    </source>
</evidence>
<dbReference type="GO" id="GO:0046872">
    <property type="term" value="F:metal ion binding"/>
    <property type="evidence" value="ECO:0007669"/>
    <property type="project" value="UniProtKB-KW"/>
</dbReference>
<comment type="similarity">
    <text evidence="1">Belongs to the metallo-dependent hydrolases superfamily. TatD-type hydrolase family.</text>
</comment>
<dbReference type="PANTHER" id="PTHR46317">
    <property type="entry name" value="HYDROLASE OF PHP SUPERFAMILY-RELATED PROTEIN"/>
    <property type="match status" value="1"/>
</dbReference>
<feature type="binding site" evidence="4">
    <location>
        <position position="88"/>
    </location>
    <ligand>
        <name>a divalent metal cation</name>
        <dbReference type="ChEBI" id="CHEBI:60240"/>
        <label>1</label>
    </ligand>
</feature>
<dbReference type="InParanoid" id="L0ADJ7"/>
<feature type="binding site" evidence="4">
    <location>
        <position position="125"/>
    </location>
    <ligand>
        <name>a divalent metal cation</name>
        <dbReference type="ChEBI" id="CHEBI:60240"/>
        <label>2</label>
    </ligand>
</feature>
<evidence type="ECO:0000256" key="2">
    <source>
        <dbReference type="ARBA" id="ARBA00022723"/>
    </source>
</evidence>
<dbReference type="PANTHER" id="PTHR46317:SF1">
    <property type="entry name" value="HYDROLASE, TATD FAMILY"/>
    <property type="match status" value="1"/>
</dbReference>
<dbReference type="GeneID" id="14212657"/>
<reference evidence="6" key="1">
    <citation type="submission" date="2012-03" db="EMBL/GenBank/DDBJ databases">
        <title>Complete genome of Caldisphaera lagunensis DSM 15908.</title>
        <authorList>
            <person name="Lucas S."/>
            <person name="Copeland A."/>
            <person name="Lapidus A."/>
            <person name="Glavina del Rio T."/>
            <person name="Dalin E."/>
            <person name="Tice H."/>
            <person name="Bruce D."/>
            <person name="Goodwin L."/>
            <person name="Pitluck S."/>
            <person name="Peters L."/>
            <person name="Mikhailova N."/>
            <person name="Teshima H."/>
            <person name="Kyrpides N."/>
            <person name="Mavromatis K."/>
            <person name="Ivanova N."/>
            <person name="Brettin T."/>
            <person name="Detter J.C."/>
            <person name="Han C."/>
            <person name="Larimer F."/>
            <person name="Land M."/>
            <person name="Hauser L."/>
            <person name="Markowitz V."/>
            <person name="Cheng J.-F."/>
            <person name="Hugenholtz P."/>
            <person name="Woyke T."/>
            <person name="Wu D."/>
            <person name="Spring S."/>
            <person name="Schroeder M."/>
            <person name="Brambilla E."/>
            <person name="Klenk H.-P."/>
            <person name="Eisen J.A."/>
        </authorList>
    </citation>
    <scope>NUCLEOTIDE SEQUENCE [LARGE SCALE GENOMIC DNA]</scope>
    <source>
        <strain evidence="6">DSM 15908 / JCM 11604 / IC-154</strain>
    </source>
</reference>
<dbReference type="HOGENOM" id="CLU_031506_5_0_2"/>
<dbReference type="InterPro" id="IPR032466">
    <property type="entry name" value="Metal_Hydrolase"/>
</dbReference>
<feature type="binding site" evidence="4">
    <location>
        <position position="196"/>
    </location>
    <ligand>
        <name>a divalent metal cation</name>
        <dbReference type="ChEBI" id="CHEBI:60240"/>
        <label>1</label>
    </ligand>
</feature>
<evidence type="ECO:0000313" key="5">
    <source>
        <dbReference type="EMBL" id="AFZ71105.1"/>
    </source>
</evidence>
<name>L0ADJ7_CALLD</name>
<keyword evidence="2 4" id="KW-0479">Metal-binding</keyword>
<sequence>MEIYDMHCHLNEFDDKEIEEIIKNDIKIVAVSEDVKSLKRILELSKSFTGKIIPCGGFHPWMIKNGNLDDHKEILNIIEKEGLNCIGEVGIDKRFLDESTYKLQEEIFISYVKLAKELNSFLNIHSPSAWNEVFVVLEKEGIEKAMFHWYTGPTSLINEITNKGYIISLNVALMIQKKHQNIIKETPLANAVVESDGPYNYHGVRLTPLMIFEFIDFISKLINVNKKELNEIFNRNSINLLKK</sequence>
<organism evidence="5 6">
    <name type="scientific">Caldisphaera lagunensis (strain DSM 15908 / JCM 11604 / ANMR 0165 / IC-154)</name>
    <dbReference type="NCBI Taxonomy" id="1056495"/>
    <lineage>
        <taxon>Archaea</taxon>
        <taxon>Thermoproteota</taxon>
        <taxon>Thermoprotei</taxon>
        <taxon>Acidilobales</taxon>
        <taxon>Caldisphaeraceae</taxon>
        <taxon>Caldisphaera</taxon>
    </lineage>
</organism>
<dbReference type="EMBL" id="CP003378">
    <property type="protein sequence ID" value="AFZ71105.1"/>
    <property type="molecule type" value="Genomic_DNA"/>
</dbReference>
<dbReference type="Gene3D" id="3.20.20.140">
    <property type="entry name" value="Metal-dependent hydrolases"/>
    <property type="match status" value="1"/>
</dbReference>
<dbReference type="Proteomes" id="UP000010469">
    <property type="component" value="Chromosome"/>
</dbReference>
<evidence type="ECO:0000256" key="3">
    <source>
        <dbReference type="ARBA" id="ARBA00022801"/>
    </source>
</evidence>
<protein>
    <submittedName>
        <fullName evidence="5">Mg-dependent DNase</fullName>
    </submittedName>
</protein>
<keyword evidence="6" id="KW-1185">Reference proteome</keyword>
<feature type="binding site" evidence="4">
    <location>
        <position position="7"/>
    </location>
    <ligand>
        <name>a divalent metal cation</name>
        <dbReference type="ChEBI" id="CHEBI:60240"/>
        <label>1</label>
    </ligand>
</feature>
<accession>L0ADJ7</accession>
<dbReference type="CDD" id="cd01310">
    <property type="entry name" value="TatD_DNAse"/>
    <property type="match status" value="1"/>
</dbReference>
<dbReference type="Pfam" id="PF01026">
    <property type="entry name" value="TatD_DNase"/>
    <property type="match status" value="1"/>
</dbReference>
<proteinExistence type="inferred from homology"/>
<dbReference type="KEGG" id="clg:Calag_1397"/>